<dbReference type="GO" id="GO:0005829">
    <property type="term" value="C:cytosol"/>
    <property type="evidence" value="ECO:0007669"/>
    <property type="project" value="TreeGrafter"/>
</dbReference>
<evidence type="ECO:0000259" key="2">
    <source>
        <dbReference type="SMART" id="SM00998"/>
    </source>
</evidence>
<dbReference type="Pfam" id="PF10397">
    <property type="entry name" value="ADSL_C"/>
    <property type="match status" value="1"/>
</dbReference>
<dbReference type="PANTHER" id="PTHR43172:SF1">
    <property type="entry name" value="ADENYLOSUCCINATE LYASE"/>
    <property type="match status" value="1"/>
</dbReference>
<dbReference type="GO" id="GO:0004018">
    <property type="term" value="F:N6-(1,2-dicarboxyethyl)AMP AMP-lyase (fumarate-forming) activity"/>
    <property type="evidence" value="ECO:0007669"/>
    <property type="project" value="TreeGrafter"/>
</dbReference>
<reference evidence="4" key="3">
    <citation type="submission" date="2018-11" db="EMBL/GenBank/DDBJ databases">
        <title>Genomes From Bacteria Associated with the Canine Oral Cavity: a Test Case for Automated Genome-Based Taxonomic Assignment.</title>
        <authorList>
            <person name="Coil D.A."/>
            <person name="Jospin G."/>
            <person name="Darling A.E."/>
            <person name="Wallis C."/>
            <person name="Davis I.J."/>
            <person name="Harris S."/>
            <person name="Eisen J.A."/>
            <person name="Holcombe L.J."/>
            <person name="O'Flynn C."/>
        </authorList>
    </citation>
    <scope>NUCLEOTIDE SEQUENCE [LARGE SCALE GENOMIC DNA]</scope>
    <source>
        <strain evidence="4">OH5060</strain>
    </source>
</reference>
<dbReference type="SMART" id="SM00998">
    <property type="entry name" value="ADSL_C"/>
    <property type="match status" value="1"/>
</dbReference>
<proteinExistence type="predicted"/>
<dbReference type="PANTHER" id="PTHR43172">
    <property type="entry name" value="ADENYLOSUCCINATE LYASE"/>
    <property type="match status" value="1"/>
</dbReference>
<dbReference type="InterPro" id="IPR008948">
    <property type="entry name" value="L-Aspartase-like"/>
</dbReference>
<dbReference type="AlphaFoldDB" id="A0A133P555"/>
<dbReference type="InterPro" id="IPR020557">
    <property type="entry name" value="Fumarate_lyase_CS"/>
</dbReference>
<dbReference type="Gene3D" id="1.20.200.10">
    <property type="entry name" value="Fumarase/aspartase (Central domain)"/>
    <property type="match status" value="1"/>
</dbReference>
<dbReference type="PATRIC" id="fig|851.8.peg.723"/>
<feature type="domain" description="Adenylosuccinate lyase C-terminal" evidence="2">
    <location>
        <begin position="368"/>
        <end position="443"/>
    </location>
</feature>
<name>A0A133P555_FUSNU</name>
<evidence type="ECO:0000256" key="1">
    <source>
        <dbReference type="ARBA" id="ARBA00023239"/>
    </source>
</evidence>
<dbReference type="CDD" id="cd01597">
    <property type="entry name" value="pCLME"/>
    <property type="match status" value="1"/>
</dbReference>
<sequence length="456" mass="52598">MNFNSNHITNSKFYGKLYNTEKINNIFNDEKRMQRWLDVEVALLESQCELGIVPKYVVDKLKKVADIEKLDSNEIIKGIENTGHSLFPLLKEWGKNLPSEYTNYIHYGATTQDIEDTAQILEIKDALEIILKDMEEILNILENLSVKYKNIVIMARTHAQQALPTTLGLKIAQWLDESIRNYERLKRCRDNFMVSQLFGGVGTMAAFNGKGNELIELFSQKLNLKNPKISWHSCRDRIIEVLFAFTSTSGCFAKIANEIIELNKDEIGEISEPFVKGKIGSSTMPHKRNPEICEHIVTLSKLIKSNFYTSLDTFILEHERDYRGVRTEWVSITDGSMYISKLLELIKFVLEGLRVNRENIDKNLLMSKEKIMSESLMFWLSNKIGKSEAHKYIYEVSMDVVENGGSIIDKIKSDYPESIKEIEFVTNPYNYIGEADKIITNIVMKKNKIMEENKNE</sequence>
<keyword evidence="5" id="KW-1185">Reference proteome</keyword>
<dbReference type="InterPro" id="IPR000362">
    <property type="entry name" value="Fumarate_lyase_fam"/>
</dbReference>
<dbReference type="InterPro" id="IPR022761">
    <property type="entry name" value="Fumarate_lyase_N"/>
</dbReference>
<dbReference type="GO" id="GO:0044208">
    <property type="term" value="P:'de novo' AMP biosynthetic process"/>
    <property type="evidence" value="ECO:0007669"/>
    <property type="project" value="TreeGrafter"/>
</dbReference>
<dbReference type="EMBL" id="LRPY01000064">
    <property type="protein sequence ID" value="KXA23719.1"/>
    <property type="molecule type" value="Genomic_DNA"/>
</dbReference>
<keyword evidence="1 3" id="KW-0456">Lyase</keyword>
<evidence type="ECO:0000313" key="3">
    <source>
        <dbReference type="EMBL" id="KXA23719.1"/>
    </source>
</evidence>
<dbReference type="SUPFAM" id="SSF48557">
    <property type="entry name" value="L-aspartase-like"/>
    <property type="match status" value="1"/>
</dbReference>
<dbReference type="EMBL" id="RQZD01000023">
    <property type="protein sequence ID" value="RRD35540.1"/>
    <property type="molecule type" value="Genomic_DNA"/>
</dbReference>
<dbReference type="GO" id="GO:0070626">
    <property type="term" value="F:(S)-2-(5-amino-1-(5-phospho-D-ribosyl)imidazole-4-carboxamido) succinate lyase (fumarate-forming) activity"/>
    <property type="evidence" value="ECO:0007669"/>
    <property type="project" value="TreeGrafter"/>
</dbReference>
<dbReference type="PRINTS" id="PR00149">
    <property type="entry name" value="FUMRATELYASE"/>
</dbReference>
<dbReference type="Proteomes" id="UP000070401">
    <property type="component" value="Unassembled WGS sequence"/>
</dbReference>
<dbReference type="Pfam" id="PF00206">
    <property type="entry name" value="Lyase_1"/>
    <property type="match status" value="1"/>
</dbReference>
<comment type="caution">
    <text evidence="3">The sequence shown here is derived from an EMBL/GenBank/DDBJ whole genome shotgun (WGS) entry which is preliminary data.</text>
</comment>
<reference evidence="3" key="2">
    <citation type="submission" date="2016-01" db="EMBL/GenBank/DDBJ databases">
        <authorList>
            <person name="Oliw E.H."/>
        </authorList>
    </citation>
    <scope>NUCLEOTIDE SEQUENCE [LARGE SCALE GENOMIC DNA]</scope>
    <source>
        <strain evidence="3">MJR7757B</strain>
    </source>
</reference>
<accession>A0A133P555</accession>
<dbReference type="PROSITE" id="PS00163">
    <property type="entry name" value="FUMARATE_LYASES"/>
    <property type="match status" value="1"/>
</dbReference>
<dbReference type="Gene3D" id="1.10.40.30">
    <property type="entry name" value="Fumarase/aspartase (C-terminal domain)"/>
    <property type="match status" value="1"/>
</dbReference>
<reference evidence="5" key="1">
    <citation type="submission" date="2016-01" db="EMBL/GenBank/DDBJ databases">
        <authorList>
            <person name="Mitreva M."/>
            <person name="Pepin K.H."/>
            <person name="Mihindukulasuriya K.A."/>
            <person name="Fulton R."/>
            <person name="Fronick C."/>
            <person name="O'Laughlin M."/>
            <person name="Miner T."/>
            <person name="Herter B."/>
            <person name="Rosa B.A."/>
            <person name="Cordes M."/>
            <person name="Tomlinson C."/>
            <person name="Wollam A."/>
            <person name="Palsikar V.B."/>
            <person name="Mardis E.R."/>
            <person name="Wilson R.K."/>
        </authorList>
    </citation>
    <scope>NUCLEOTIDE SEQUENCE [LARGE SCALE GENOMIC DNA]</scope>
    <source>
        <strain evidence="5">MJR7757B</strain>
    </source>
</reference>
<gene>
    <name evidence="4" type="ORF">EII28_09540</name>
    <name evidence="3" type="ORF">HMPREF3221_00719</name>
</gene>
<dbReference type="RefSeq" id="WP_051429482.1">
    <property type="nucleotide sequence ID" value="NZ_KQ956657.1"/>
</dbReference>
<protein>
    <submittedName>
        <fullName evidence="3 4">Lyase</fullName>
    </submittedName>
</protein>
<organism evidence="3 5">
    <name type="scientific">Fusobacterium nucleatum</name>
    <dbReference type="NCBI Taxonomy" id="851"/>
    <lineage>
        <taxon>Bacteria</taxon>
        <taxon>Fusobacteriati</taxon>
        <taxon>Fusobacteriota</taxon>
        <taxon>Fusobacteriia</taxon>
        <taxon>Fusobacteriales</taxon>
        <taxon>Fusobacteriaceae</taxon>
        <taxon>Fusobacterium</taxon>
    </lineage>
</organism>
<dbReference type="InterPro" id="IPR019468">
    <property type="entry name" value="AdenyloSucc_lyase_C"/>
</dbReference>
<evidence type="ECO:0000313" key="4">
    <source>
        <dbReference type="EMBL" id="RRD35540.1"/>
    </source>
</evidence>
<dbReference type="PRINTS" id="PR00145">
    <property type="entry name" value="ARGSUCLYASE"/>
</dbReference>
<evidence type="ECO:0000313" key="5">
    <source>
        <dbReference type="Proteomes" id="UP000070401"/>
    </source>
</evidence>